<dbReference type="Proteomes" id="UP000254492">
    <property type="component" value="Unassembled WGS sequence"/>
</dbReference>
<reference evidence="2 3" key="1">
    <citation type="submission" date="2018-07" db="EMBL/GenBank/DDBJ databases">
        <title>Genome-based reclassification of Weissella jogaejeotgali as Weissella thailandensis.</title>
        <authorList>
            <person name="Chun J."/>
            <person name="Kim B.-Y."/>
            <person name="Kwak M.-J."/>
        </authorList>
    </citation>
    <scope>NUCLEOTIDE SEQUENCE [LARGE SCALE GENOMIC DNA]</scope>
    <source>
        <strain evidence="2 3">KCTC 3751</strain>
    </source>
</reference>
<comment type="caution">
    <text evidence="2">The sequence shown here is derived from an EMBL/GenBank/DDBJ whole genome shotgun (WGS) entry which is preliminary data.</text>
</comment>
<evidence type="ECO:0000256" key="1">
    <source>
        <dbReference type="SAM" id="Phobius"/>
    </source>
</evidence>
<dbReference type="Pfam" id="PF06197">
    <property type="entry name" value="DUF998"/>
    <property type="match status" value="1"/>
</dbReference>
<keyword evidence="1" id="KW-0472">Membrane</keyword>
<dbReference type="InterPro" id="IPR009339">
    <property type="entry name" value="DUF998"/>
</dbReference>
<feature type="transmembrane region" description="Helical" evidence="1">
    <location>
        <begin position="117"/>
        <end position="137"/>
    </location>
</feature>
<keyword evidence="1" id="KW-0812">Transmembrane</keyword>
<feature type="transmembrane region" description="Helical" evidence="1">
    <location>
        <begin position="61"/>
        <end position="80"/>
    </location>
</feature>
<sequence length="163" mass="18262">MTKRSKWGISLLIAAPLIYILGEFISSLAWENPDYHYLTNWISDLGVPIVTKTINSPWHNIMNTGFITYGILAFLAFYLLQKVFYKRRRVVLSFAFIQGLEISLVGLFPGYPWWGVVFHGLGALMAIVGGNLCLIFASHAVKQTSSKKSFVRFSNLVGTIGIV</sequence>
<name>A0ABX9I551_9LACO</name>
<accession>A0ABX9I551</accession>
<dbReference type="RefSeq" id="WP_115470715.1">
    <property type="nucleotide sequence ID" value="NZ_BJEC01000004.1"/>
</dbReference>
<feature type="transmembrane region" description="Helical" evidence="1">
    <location>
        <begin position="7"/>
        <end position="30"/>
    </location>
</feature>
<dbReference type="EMBL" id="QRAY01000005">
    <property type="protein sequence ID" value="RDS59848.1"/>
    <property type="molecule type" value="Genomic_DNA"/>
</dbReference>
<keyword evidence="1" id="KW-1133">Transmembrane helix</keyword>
<proteinExistence type="predicted"/>
<keyword evidence="3" id="KW-1185">Reference proteome</keyword>
<protein>
    <submittedName>
        <fullName evidence="2">DUF998 domain-containing protein</fullName>
    </submittedName>
</protein>
<evidence type="ECO:0000313" key="2">
    <source>
        <dbReference type="EMBL" id="RDS59848.1"/>
    </source>
</evidence>
<evidence type="ECO:0000313" key="3">
    <source>
        <dbReference type="Proteomes" id="UP000254492"/>
    </source>
</evidence>
<feature type="transmembrane region" description="Helical" evidence="1">
    <location>
        <begin position="92"/>
        <end position="111"/>
    </location>
</feature>
<organism evidence="2 3">
    <name type="scientific">Weissella thailandensis</name>
    <dbReference type="NCBI Taxonomy" id="89061"/>
    <lineage>
        <taxon>Bacteria</taxon>
        <taxon>Bacillati</taxon>
        <taxon>Bacillota</taxon>
        <taxon>Bacilli</taxon>
        <taxon>Lactobacillales</taxon>
        <taxon>Lactobacillaceae</taxon>
        <taxon>Weissella</taxon>
    </lineage>
</organism>
<gene>
    <name evidence="2" type="ORF">DWV05_03490</name>
</gene>